<proteinExistence type="predicted"/>
<accession>A0A1D8AVF3</accession>
<reference evidence="2 3" key="1">
    <citation type="submission" date="2016-06" db="EMBL/GenBank/DDBJ databases">
        <title>Three novel species with peptidoglycan cell walls form the new genus Lacunisphaera gen. nov. in the family Opitutaceae of the verrucomicrobial subdivision 4.</title>
        <authorList>
            <person name="Rast P."/>
            <person name="Gloeckner I."/>
            <person name="Jogler M."/>
            <person name="Boedeker C."/>
            <person name="Jeske O."/>
            <person name="Wiegand S."/>
            <person name="Reinhardt R."/>
            <person name="Schumann P."/>
            <person name="Rohde M."/>
            <person name="Spring S."/>
            <person name="Gloeckner F.O."/>
            <person name="Jogler C."/>
        </authorList>
    </citation>
    <scope>NUCLEOTIDE SEQUENCE [LARGE SCALE GENOMIC DNA]</scope>
    <source>
        <strain evidence="2 3">IG16b</strain>
    </source>
</reference>
<dbReference type="RefSeq" id="WP_069962085.1">
    <property type="nucleotide sequence ID" value="NZ_CP016094.1"/>
</dbReference>
<organism evidence="2 3">
    <name type="scientific">Lacunisphaera limnophila</name>
    <dbReference type="NCBI Taxonomy" id="1838286"/>
    <lineage>
        <taxon>Bacteria</taxon>
        <taxon>Pseudomonadati</taxon>
        <taxon>Verrucomicrobiota</taxon>
        <taxon>Opitutia</taxon>
        <taxon>Opitutales</taxon>
        <taxon>Opitutaceae</taxon>
        <taxon>Lacunisphaera</taxon>
    </lineage>
</organism>
<name>A0A1D8AVF3_9BACT</name>
<dbReference type="AlphaFoldDB" id="A0A1D8AVF3"/>
<dbReference type="Proteomes" id="UP000095228">
    <property type="component" value="Chromosome"/>
</dbReference>
<protein>
    <submittedName>
        <fullName evidence="2">Uncharacterized protein</fullName>
    </submittedName>
</protein>
<dbReference type="EMBL" id="CP016094">
    <property type="protein sequence ID" value="AOS44877.1"/>
    <property type="molecule type" value="Genomic_DNA"/>
</dbReference>
<dbReference type="OrthoDB" id="195879at2"/>
<sequence>MKPATGKILIGVVLLFAVSADAGAAPETVATVVYGKVGHGYQRVQGPDGSFQPEYYALSNGGLIAGTTSDNTIARVTYPVVAEITARLLQTQNYHYAQSKEQAKLLLVLNWGATLSHNTVNYGQAVNTLAKAVNLQAEEKMFAPTGSAVNGGVSMEALFQIQEENRARDAINLPNAKILGYLDAINDANGIQRWAGGGDRYTDLLTDIEEPRYYIVISAYDFPALEKKGERKMLWQTRVSVRSAGNSFDQSFGSMLKSASLYFGRDSGKLVRRDEALPRVELGDLKYLGEAKEPNQSPTKEKK</sequence>
<evidence type="ECO:0000313" key="3">
    <source>
        <dbReference type="Proteomes" id="UP000095228"/>
    </source>
</evidence>
<dbReference type="STRING" id="1838286.Verru16b_01946"/>
<evidence type="ECO:0000313" key="2">
    <source>
        <dbReference type="EMBL" id="AOS44877.1"/>
    </source>
</evidence>
<feature type="signal peptide" evidence="1">
    <location>
        <begin position="1"/>
        <end position="24"/>
    </location>
</feature>
<evidence type="ECO:0000256" key="1">
    <source>
        <dbReference type="SAM" id="SignalP"/>
    </source>
</evidence>
<gene>
    <name evidence="2" type="ORF">Verru16b_01946</name>
</gene>
<keyword evidence="3" id="KW-1185">Reference proteome</keyword>
<dbReference type="KEGG" id="obg:Verru16b_01946"/>
<feature type="chain" id="PRO_5009105263" evidence="1">
    <location>
        <begin position="25"/>
        <end position="303"/>
    </location>
</feature>
<keyword evidence="1" id="KW-0732">Signal</keyword>